<feature type="transmembrane region" description="Helical" evidence="2">
    <location>
        <begin position="95"/>
        <end position="121"/>
    </location>
</feature>
<comment type="caution">
    <text evidence="3">The sequence shown here is derived from an EMBL/GenBank/DDBJ whole genome shotgun (WGS) entry which is preliminary data.</text>
</comment>
<keyword evidence="1" id="KW-0175">Coiled coil</keyword>
<feature type="transmembrane region" description="Helical" evidence="2">
    <location>
        <begin position="243"/>
        <end position="267"/>
    </location>
</feature>
<dbReference type="AlphaFoldDB" id="A0A0W0X4N3"/>
<feature type="transmembrane region" description="Helical" evidence="2">
    <location>
        <begin position="273"/>
        <end position="294"/>
    </location>
</feature>
<accession>A0A0W0X4N3</accession>
<keyword evidence="2" id="KW-1133">Transmembrane helix</keyword>
<dbReference type="RefSeq" id="WP_051399038.1">
    <property type="nucleotide sequence ID" value="NZ_LCUA01000007.1"/>
</dbReference>
<sequence length="415" mass="46537">MKPITFSKRSKELINQLHLLIDDPLLNEWQSVDTIDFKALVTWLKQQRTHDKNSRFLLESLRASLLTDLNDSFLTEEEKENKKEKSTPWYRKAQFGLLAFAGTALAVCEGFDGITSVLGLFSSVPVYAVFAAGIAFSILSVVVFYGFDLVEISKNLGVKLRHSPALLDVLLDQIQQIKELRKKIDARYATANNLEELQTMRDMLAMLAIRYQALDDARESYKKALHNPYLNALKTSMALTTGVLFFGGGFFAGQSLAMVTIATLFGASVTATFWPVVLVSVAIGLAAFSIYWFVERPGLENLVGRWFGLDKDKIDLLADEEIVQKQQEKLTMLDSKIAARLESQQQLTTMHQTVERLEKTTQVLQFRSQPAESREHDEVGIGRSRYSFLKHSRSEGDLSSLTAAQDPTPVGLSNV</sequence>
<gene>
    <name evidence="3" type="ORF">Loak_0961</name>
</gene>
<keyword evidence="2" id="KW-0812">Transmembrane</keyword>
<dbReference type="Proteomes" id="UP000054858">
    <property type="component" value="Unassembled WGS sequence"/>
</dbReference>
<proteinExistence type="predicted"/>
<organism evidence="3 4">
    <name type="scientific">Legionella oakridgensis</name>
    <dbReference type="NCBI Taxonomy" id="29423"/>
    <lineage>
        <taxon>Bacteria</taxon>
        <taxon>Pseudomonadati</taxon>
        <taxon>Pseudomonadota</taxon>
        <taxon>Gammaproteobacteria</taxon>
        <taxon>Legionellales</taxon>
        <taxon>Legionellaceae</taxon>
        <taxon>Legionella</taxon>
    </lineage>
</organism>
<feature type="coiled-coil region" evidence="1">
    <location>
        <begin position="167"/>
        <end position="197"/>
    </location>
</feature>
<evidence type="ECO:0000256" key="2">
    <source>
        <dbReference type="SAM" id="Phobius"/>
    </source>
</evidence>
<feature type="transmembrane region" description="Helical" evidence="2">
    <location>
        <begin position="127"/>
        <end position="147"/>
    </location>
</feature>
<keyword evidence="2" id="KW-0472">Membrane</keyword>
<reference evidence="3 4" key="1">
    <citation type="submission" date="2015-11" db="EMBL/GenBank/DDBJ databases">
        <title>Genomic analysis of 38 Legionella species identifies large and diverse effector repertoires.</title>
        <authorList>
            <person name="Burstein D."/>
            <person name="Amaro F."/>
            <person name="Zusman T."/>
            <person name="Lifshitz Z."/>
            <person name="Cohen O."/>
            <person name="Gilbert J.A."/>
            <person name="Pupko T."/>
            <person name="Shuman H.A."/>
            <person name="Segal G."/>
        </authorList>
    </citation>
    <scope>NUCLEOTIDE SEQUENCE [LARGE SCALE GENOMIC DNA]</scope>
    <source>
        <strain evidence="3 4">Oak Ridge-10</strain>
    </source>
</reference>
<dbReference type="PATRIC" id="fig|29423.5.peg.1011"/>
<evidence type="ECO:0000256" key="1">
    <source>
        <dbReference type="SAM" id="Coils"/>
    </source>
</evidence>
<name>A0A0W0X4N3_9GAMM</name>
<protein>
    <submittedName>
        <fullName evidence="3">Coiled-coil protein</fullName>
    </submittedName>
</protein>
<evidence type="ECO:0000313" key="4">
    <source>
        <dbReference type="Proteomes" id="UP000054858"/>
    </source>
</evidence>
<evidence type="ECO:0000313" key="3">
    <source>
        <dbReference type="EMBL" id="KTD39535.1"/>
    </source>
</evidence>
<dbReference type="EMBL" id="LNYP01000019">
    <property type="protein sequence ID" value="KTD39535.1"/>
    <property type="molecule type" value="Genomic_DNA"/>
</dbReference>